<proteinExistence type="predicted"/>
<evidence type="ECO:0000256" key="1">
    <source>
        <dbReference type="SAM" id="Phobius"/>
    </source>
</evidence>
<dbReference type="EMBL" id="ML994611">
    <property type="protein sequence ID" value="KAF2194431.1"/>
    <property type="molecule type" value="Genomic_DNA"/>
</dbReference>
<keyword evidence="1" id="KW-0472">Membrane</keyword>
<organism evidence="2 3">
    <name type="scientific">Zopfia rhizophila CBS 207.26</name>
    <dbReference type="NCBI Taxonomy" id="1314779"/>
    <lineage>
        <taxon>Eukaryota</taxon>
        <taxon>Fungi</taxon>
        <taxon>Dikarya</taxon>
        <taxon>Ascomycota</taxon>
        <taxon>Pezizomycotina</taxon>
        <taxon>Dothideomycetes</taxon>
        <taxon>Dothideomycetes incertae sedis</taxon>
        <taxon>Zopfiaceae</taxon>
        <taxon>Zopfia</taxon>
    </lineage>
</organism>
<keyword evidence="3" id="KW-1185">Reference proteome</keyword>
<evidence type="ECO:0000313" key="2">
    <source>
        <dbReference type="EMBL" id="KAF2194431.1"/>
    </source>
</evidence>
<accession>A0A6A6ESZ6</accession>
<name>A0A6A6ESZ6_9PEZI</name>
<protein>
    <submittedName>
        <fullName evidence="2">Uncharacterized protein</fullName>
    </submittedName>
</protein>
<gene>
    <name evidence="2" type="ORF">K469DRAFT_705880</name>
</gene>
<keyword evidence="1" id="KW-1133">Transmembrane helix</keyword>
<dbReference type="Proteomes" id="UP000800200">
    <property type="component" value="Unassembled WGS sequence"/>
</dbReference>
<evidence type="ECO:0000313" key="3">
    <source>
        <dbReference type="Proteomes" id="UP000800200"/>
    </source>
</evidence>
<sequence>MAHLPSSMAQPRHAAFSYSVSYVFSSYYIIFTFYHRTYSSSPASSAISELSCPGRKVLQNKAMSP</sequence>
<reference evidence="2" key="1">
    <citation type="journal article" date="2020" name="Stud. Mycol.">
        <title>101 Dothideomycetes genomes: a test case for predicting lifestyles and emergence of pathogens.</title>
        <authorList>
            <person name="Haridas S."/>
            <person name="Albert R."/>
            <person name="Binder M."/>
            <person name="Bloem J."/>
            <person name="Labutti K."/>
            <person name="Salamov A."/>
            <person name="Andreopoulos B."/>
            <person name="Baker S."/>
            <person name="Barry K."/>
            <person name="Bills G."/>
            <person name="Bluhm B."/>
            <person name="Cannon C."/>
            <person name="Castanera R."/>
            <person name="Culley D."/>
            <person name="Daum C."/>
            <person name="Ezra D."/>
            <person name="Gonzalez J."/>
            <person name="Henrissat B."/>
            <person name="Kuo A."/>
            <person name="Liang C."/>
            <person name="Lipzen A."/>
            <person name="Lutzoni F."/>
            <person name="Magnuson J."/>
            <person name="Mondo S."/>
            <person name="Nolan M."/>
            <person name="Ohm R."/>
            <person name="Pangilinan J."/>
            <person name="Park H.-J."/>
            <person name="Ramirez L."/>
            <person name="Alfaro M."/>
            <person name="Sun H."/>
            <person name="Tritt A."/>
            <person name="Yoshinaga Y."/>
            <person name="Zwiers L.-H."/>
            <person name="Turgeon B."/>
            <person name="Goodwin S."/>
            <person name="Spatafora J."/>
            <person name="Crous P."/>
            <person name="Grigoriev I."/>
        </authorList>
    </citation>
    <scope>NUCLEOTIDE SEQUENCE</scope>
    <source>
        <strain evidence="2">CBS 207.26</strain>
    </source>
</reference>
<feature type="transmembrane region" description="Helical" evidence="1">
    <location>
        <begin position="15"/>
        <end position="34"/>
    </location>
</feature>
<keyword evidence="1" id="KW-0812">Transmembrane</keyword>
<dbReference type="AlphaFoldDB" id="A0A6A6ESZ6"/>